<evidence type="ECO:0000313" key="2">
    <source>
        <dbReference type="Proteomes" id="UP001328733"/>
    </source>
</evidence>
<dbReference type="EMBL" id="JBAFSM010000025">
    <property type="protein sequence ID" value="MEG3438211.1"/>
    <property type="molecule type" value="Genomic_DNA"/>
</dbReference>
<name>A0AAW9QW22_9CHRO</name>
<accession>A0AAW9QW22</accession>
<proteinExistence type="predicted"/>
<keyword evidence="2" id="KW-1185">Reference proteome</keyword>
<organism evidence="1 2">
    <name type="scientific">Pannus brasiliensis CCIBt3594</name>
    <dbReference type="NCBI Taxonomy" id="1427578"/>
    <lineage>
        <taxon>Bacteria</taxon>
        <taxon>Bacillati</taxon>
        <taxon>Cyanobacteriota</taxon>
        <taxon>Cyanophyceae</taxon>
        <taxon>Oscillatoriophycideae</taxon>
        <taxon>Chroococcales</taxon>
        <taxon>Microcystaceae</taxon>
        <taxon>Pannus</taxon>
    </lineage>
</organism>
<evidence type="ECO:0000313" key="1">
    <source>
        <dbReference type="EMBL" id="MEG3438211.1"/>
    </source>
</evidence>
<gene>
    <name evidence="1" type="ORF">V0288_13865</name>
</gene>
<sequence length="75" mass="8494">MVQEVYGNHLTVFFSRPALKIDFPNRSIFFPEKAIALSGEFAAPASDALSTFFLVPGPNYPRTRTEIYLPPFLDR</sequence>
<comment type="caution">
    <text evidence="1">The sequence shown here is derived from an EMBL/GenBank/DDBJ whole genome shotgun (WGS) entry which is preliminary data.</text>
</comment>
<dbReference type="Proteomes" id="UP001328733">
    <property type="component" value="Unassembled WGS sequence"/>
</dbReference>
<dbReference type="AlphaFoldDB" id="A0AAW9QW22"/>
<reference evidence="1 2" key="1">
    <citation type="submission" date="2024-01" db="EMBL/GenBank/DDBJ databases">
        <title>Genomic insights into the taxonomy and metabolism of the cyanobacterium Pannus brasiliensis CCIBt3594.</title>
        <authorList>
            <person name="Machado M."/>
            <person name="Botero N.B."/>
            <person name="Andreote A.P.D."/>
            <person name="Feitosa A.M.T."/>
            <person name="Popin R."/>
            <person name="Sivonen K."/>
            <person name="Fiore M.F."/>
        </authorList>
    </citation>
    <scope>NUCLEOTIDE SEQUENCE [LARGE SCALE GENOMIC DNA]</scope>
    <source>
        <strain evidence="1 2">CCIBt3594</strain>
    </source>
</reference>
<protein>
    <submittedName>
        <fullName evidence="1">Uncharacterized protein</fullName>
    </submittedName>
</protein>